<accession>A0AAP0EXH8</accession>
<dbReference type="Proteomes" id="UP001419268">
    <property type="component" value="Unassembled WGS sequence"/>
</dbReference>
<proteinExistence type="predicted"/>
<keyword evidence="2" id="KW-1185">Reference proteome</keyword>
<dbReference type="EMBL" id="JBBNAG010000010">
    <property type="protein sequence ID" value="KAK9100886.1"/>
    <property type="molecule type" value="Genomic_DNA"/>
</dbReference>
<dbReference type="PANTHER" id="PTHR48434">
    <property type="entry name" value="(RAPE) HYPOTHETICAL PROTEIN"/>
    <property type="match status" value="1"/>
</dbReference>
<reference evidence="1 2" key="1">
    <citation type="submission" date="2024-01" db="EMBL/GenBank/DDBJ databases">
        <title>Genome assemblies of Stephania.</title>
        <authorList>
            <person name="Yang L."/>
        </authorList>
    </citation>
    <scope>NUCLEOTIDE SEQUENCE [LARGE SCALE GENOMIC DNA]</scope>
    <source>
        <strain evidence="1">JXDWG</strain>
        <tissue evidence="1">Leaf</tissue>
    </source>
</reference>
<dbReference type="PANTHER" id="PTHR48434:SF1">
    <property type="entry name" value="(RAPE) HYPOTHETICAL PROTEIN"/>
    <property type="match status" value="1"/>
</dbReference>
<protein>
    <submittedName>
        <fullName evidence="1">Uncharacterized protein</fullName>
    </submittedName>
</protein>
<sequence length="190" mass="22143">MSKKATSASSPANRFKPLEQPEPNCIYLPISQNLIAPLEPTLASKPLTTQIACTIPPGLHFIPQRPHATIQFYESILTSTFSVHFDHRSRENSVEIDFSKLKIQRVLSTEDWCEHYKFITKTPFTYKDISIGKDKPPVSISYQDYINAWQTILFYKEPDHHSWYLSFSPNCPRIFPQWWLTELVEQIWTP</sequence>
<evidence type="ECO:0000313" key="1">
    <source>
        <dbReference type="EMBL" id="KAK9100886.1"/>
    </source>
</evidence>
<evidence type="ECO:0000313" key="2">
    <source>
        <dbReference type="Proteomes" id="UP001419268"/>
    </source>
</evidence>
<name>A0AAP0EXH8_9MAGN</name>
<gene>
    <name evidence="1" type="ORF">Scep_024316</name>
</gene>
<organism evidence="1 2">
    <name type="scientific">Stephania cephalantha</name>
    <dbReference type="NCBI Taxonomy" id="152367"/>
    <lineage>
        <taxon>Eukaryota</taxon>
        <taxon>Viridiplantae</taxon>
        <taxon>Streptophyta</taxon>
        <taxon>Embryophyta</taxon>
        <taxon>Tracheophyta</taxon>
        <taxon>Spermatophyta</taxon>
        <taxon>Magnoliopsida</taxon>
        <taxon>Ranunculales</taxon>
        <taxon>Menispermaceae</taxon>
        <taxon>Menispermoideae</taxon>
        <taxon>Cissampelideae</taxon>
        <taxon>Stephania</taxon>
    </lineage>
</organism>
<comment type="caution">
    <text evidence="1">The sequence shown here is derived from an EMBL/GenBank/DDBJ whole genome shotgun (WGS) entry which is preliminary data.</text>
</comment>
<dbReference type="AlphaFoldDB" id="A0AAP0EXH8"/>